<dbReference type="InterPro" id="IPR003593">
    <property type="entry name" value="AAA+_ATPase"/>
</dbReference>
<proteinExistence type="predicted"/>
<dbReference type="CDD" id="cd03293">
    <property type="entry name" value="ABC_NrtD_SsuB_transporters"/>
    <property type="match status" value="1"/>
</dbReference>
<dbReference type="Pfam" id="PF00005">
    <property type="entry name" value="ABC_tran"/>
    <property type="match status" value="1"/>
</dbReference>
<dbReference type="SMART" id="SM00382">
    <property type="entry name" value="AAA"/>
    <property type="match status" value="1"/>
</dbReference>
<keyword evidence="1" id="KW-0813">Transport</keyword>
<dbReference type="SUPFAM" id="SSF52540">
    <property type="entry name" value="P-loop containing nucleoside triphosphate hydrolases"/>
    <property type="match status" value="1"/>
</dbReference>
<dbReference type="InterPro" id="IPR027417">
    <property type="entry name" value="P-loop_NTPase"/>
</dbReference>
<dbReference type="eggNOG" id="COG1116">
    <property type="taxonomic scope" value="Bacteria"/>
</dbReference>
<evidence type="ECO:0000313" key="6">
    <source>
        <dbReference type="Proteomes" id="UP000051658"/>
    </source>
</evidence>
<name>A0A0R2HW78_CARDV</name>
<dbReference type="EMBL" id="JQBS01000024">
    <property type="protein sequence ID" value="KRN56715.1"/>
    <property type="molecule type" value="Genomic_DNA"/>
</dbReference>
<keyword evidence="6" id="KW-1185">Reference proteome</keyword>
<dbReference type="PANTHER" id="PTHR42788">
    <property type="entry name" value="TAURINE IMPORT ATP-BINDING PROTEIN-RELATED"/>
    <property type="match status" value="1"/>
</dbReference>
<feature type="domain" description="ABC transporter" evidence="4">
    <location>
        <begin position="3"/>
        <end position="228"/>
    </location>
</feature>
<dbReference type="PATRIC" id="fig|1449336.4.peg.984"/>
<evidence type="ECO:0000256" key="2">
    <source>
        <dbReference type="ARBA" id="ARBA00022741"/>
    </source>
</evidence>
<dbReference type="InterPro" id="IPR017871">
    <property type="entry name" value="ABC_transporter-like_CS"/>
</dbReference>
<dbReference type="Proteomes" id="UP000051658">
    <property type="component" value="Unassembled WGS sequence"/>
</dbReference>
<evidence type="ECO:0000313" key="5">
    <source>
        <dbReference type="EMBL" id="KRN56715.1"/>
    </source>
</evidence>
<dbReference type="PANTHER" id="PTHR42788:SF2">
    <property type="entry name" value="ABC TRANSPORTER ATP-BINDING PROTEIN"/>
    <property type="match status" value="1"/>
</dbReference>
<keyword evidence="2" id="KW-0547">Nucleotide-binding</keyword>
<dbReference type="GO" id="GO:0016887">
    <property type="term" value="F:ATP hydrolysis activity"/>
    <property type="evidence" value="ECO:0007669"/>
    <property type="project" value="InterPro"/>
</dbReference>
<dbReference type="Gene3D" id="3.40.50.300">
    <property type="entry name" value="P-loop containing nucleotide triphosphate hydrolases"/>
    <property type="match status" value="1"/>
</dbReference>
<dbReference type="GO" id="GO:0005524">
    <property type="term" value="F:ATP binding"/>
    <property type="evidence" value="ECO:0007669"/>
    <property type="project" value="UniProtKB-KW"/>
</dbReference>
<comment type="caution">
    <text evidence="5">The sequence shown here is derived from an EMBL/GenBank/DDBJ whole genome shotgun (WGS) entry which is preliminary data.</text>
</comment>
<protein>
    <submittedName>
        <fullName evidence="5">Aliphatic sulfonates import ATP-binding protein ssuB</fullName>
    </submittedName>
</protein>
<dbReference type="PROSITE" id="PS50893">
    <property type="entry name" value="ABC_TRANSPORTER_2"/>
    <property type="match status" value="1"/>
</dbReference>
<dbReference type="InterPro" id="IPR003439">
    <property type="entry name" value="ABC_transporter-like_ATP-bd"/>
</dbReference>
<dbReference type="RefSeq" id="WP_034572866.1">
    <property type="nucleotide sequence ID" value="NZ_JQBS01000024.1"/>
</dbReference>
<evidence type="ECO:0000256" key="3">
    <source>
        <dbReference type="ARBA" id="ARBA00022840"/>
    </source>
</evidence>
<dbReference type="AlphaFoldDB" id="A0A0R2HW78"/>
<evidence type="ECO:0000256" key="1">
    <source>
        <dbReference type="ARBA" id="ARBA00022448"/>
    </source>
</evidence>
<dbReference type="GeneID" id="89590038"/>
<dbReference type="PROSITE" id="PS00211">
    <property type="entry name" value="ABC_TRANSPORTER_1"/>
    <property type="match status" value="1"/>
</dbReference>
<reference evidence="5 6" key="1">
    <citation type="journal article" date="2015" name="Genome Announc.">
        <title>Expanding the biotechnology potential of lactobacilli through comparative genomics of 213 strains and associated genera.</title>
        <authorList>
            <person name="Sun Z."/>
            <person name="Harris H.M."/>
            <person name="McCann A."/>
            <person name="Guo C."/>
            <person name="Argimon S."/>
            <person name="Zhang W."/>
            <person name="Yang X."/>
            <person name="Jeffery I.B."/>
            <person name="Cooney J.C."/>
            <person name="Kagawa T.F."/>
            <person name="Liu W."/>
            <person name="Song Y."/>
            <person name="Salvetti E."/>
            <person name="Wrobel A."/>
            <person name="Rasinkangas P."/>
            <person name="Parkhill J."/>
            <person name="Rea M.C."/>
            <person name="O'Sullivan O."/>
            <person name="Ritari J."/>
            <person name="Douillard F.P."/>
            <person name="Paul Ross R."/>
            <person name="Yang R."/>
            <person name="Briner A.E."/>
            <person name="Felis G.E."/>
            <person name="de Vos W.M."/>
            <person name="Barrangou R."/>
            <person name="Klaenhammer T.R."/>
            <person name="Caufield P.W."/>
            <person name="Cui Y."/>
            <person name="Zhang H."/>
            <person name="O'Toole P.W."/>
        </authorList>
    </citation>
    <scope>NUCLEOTIDE SEQUENCE [LARGE SCALE GENOMIC DNA]</scope>
    <source>
        <strain evidence="5 6">DSM 20623</strain>
    </source>
</reference>
<organism evidence="5 6">
    <name type="scientific">Carnobacterium divergens DSM 20623</name>
    <dbReference type="NCBI Taxonomy" id="1449336"/>
    <lineage>
        <taxon>Bacteria</taxon>
        <taxon>Bacillati</taxon>
        <taxon>Bacillota</taxon>
        <taxon>Bacilli</taxon>
        <taxon>Lactobacillales</taxon>
        <taxon>Carnobacteriaceae</taxon>
        <taxon>Carnobacterium</taxon>
    </lineage>
</organism>
<sequence>MKLRVESISFAYSKKKIIEELSFQVDKGEFVTILGPSGCGKSTILKLLTGLTEKQNGRILVDGKVVEGLSLKFSYMPQEDLLLEWETVLQNVCLYQRIHKEKYNQEEVMQQLEAFGLKGYENAYPSELSGGMRQRVAFLRTVRCDADILLLDEPFGALDVITRGEMQAWLRTLRQTVNKTVLLVTHDIDEALYLSDRILIVGGSPSKIRKEFNIEASTDTHEEGTENLALRAEIYHNLKRR</sequence>
<gene>
    <name evidence="5" type="ORF">IV74_GL000963</name>
</gene>
<keyword evidence="3 5" id="KW-0067">ATP-binding</keyword>
<evidence type="ECO:0000259" key="4">
    <source>
        <dbReference type="PROSITE" id="PS50893"/>
    </source>
</evidence>
<dbReference type="InterPro" id="IPR050166">
    <property type="entry name" value="ABC_transporter_ATP-bind"/>
</dbReference>
<accession>A0A0R2HW78</accession>